<keyword evidence="6" id="KW-0239">DNA-directed DNA polymerase</keyword>
<evidence type="ECO:0000256" key="3">
    <source>
        <dbReference type="ARBA" id="ARBA00022679"/>
    </source>
</evidence>
<evidence type="ECO:0000259" key="10">
    <source>
        <dbReference type="Pfam" id="PF09115"/>
    </source>
</evidence>
<comment type="catalytic activity">
    <reaction evidence="9">
        <text>DNA(n) + a 2'-deoxyribonucleoside 5'-triphosphate = DNA(n+1) + diphosphate</text>
        <dbReference type="Rhea" id="RHEA:22508"/>
        <dbReference type="Rhea" id="RHEA-COMP:17339"/>
        <dbReference type="Rhea" id="RHEA-COMP:17340"/>
        <dbReference type="ChEBI" id="CHEBI:33019"/>
        <dbReference type="ChEBI" id="CHEBI:61560"/>
        <dbReference type="ChEBI" id="CHEBI:173112"/>
        <dbReference type="EC" id="2.7.7.7"/>
    </reaction>
</comment>
<dbReference type="Gene3D" id="1.20.272.10">
    <property type="match status" value="1"/>
</dbReference>
<dbReference type="Proteomes" id="UP000000669">
    <property type="component" value="Chromosome"/>
</dbReference>
<evidence type="ECO:0000256" key="2">
    <source>
        <dbReference type="ARBA" id="ARBA00014363"/>
    </source>
</evidence>
<evidence type="ECO:0000256" key="9">
    <source>
        <dbReference type="ARBA" id="ARBA00049244"/>
    </source>
</evidence>
<evidence type="ECO:0000256" key="1">
    <source>
        <dbReference type="ARBA" id="ARBA00012417"/>
    </source>
</evidence>
<dbReference type="GO" id="GO:0003677">
    <property type="term" value="F:DNA binding"/>
    <property type="evidence" value="ECO:0007669"/>
    <property type="project" value="InterPro"/>
</dbReference>
<comment type="subunit">
    <text evidence="7">DNA polymerase III contains a core (composed of alpha, epsilon and theta chains) that associates with a tau subunit. This core dimerizes to form the POLIII' complex. PolIII' associates with the gamma complex (composed of gamma, delta, delta', psi and chi chains) and with the beta chain to form the complete DNA polymerase III complex.</text>
</comment>
<dbReference type="InterPro" id="IPR050238">
    <property type="entry name" value="DNA_Rep/Repair_Clamp_Loader"/>
</dbReference>
<proteinExistence type="predicted"/>
<evidence type="ECO:0000313" key="12">
    <source>
        <dbReference type="Proteomes" id="UP000000669"/>
    </source>
</evidence>
<dbReference type="HOGENOM" id="CLU_006229_4_3_6"/>
<dbReference type="GO" id="GO:0006261">
    <property type="term" value="P:DNA-templated DNA replication"/>
    <property type="evidence" value="ECO:0007669"/>
    <property type="project" value="TreeGrafter"/>
</dbReference>
<dbReference type="PANTHER" id="PTHR11669:SF8">
    <property type="entry name" value="DNA POLYMERASE III SUBUNIT DELTA"/>
    <property type="match status" value="1"/>
</dbReference>
<keyword evidence="5" id="KW-0235">DNA replication</keyword>
<dbReference type="eggNOG" id="COG0470">
    <property type="taxonomic scope" value="Bacteria"/>
</dbReference>
<dbReference type="GO" id="GO:0009360">
    <property type="term" value="C:DNA polymerase III complex"/>
    <property type="evidence" value="ECO:0007669"/>
    <property type="project" value="InterPro"/>
</dbReference>
<dbReference type="STRING" id="372461.BCc_219"/>
<dbReference type="InterPro" id="IPR027417">
    <property type="entry name" value="P-loop_NTPase"/>
</dbReference>
<dbReference type="OrthoDB" id="9811073at2"/>
<dbReference type="EMBL" id="CP000263">
    <property type="protein sequence ID" value="ABJ90688.1"/>
    <property type="molecule type" value="Genomic_DNA"/>
</dbReference>
<dbReference type="SUPFAM" id="SSF52540">
    <property type="entry name" value="P-loop containing nucleoside triphosphate hydrolases"/>
    <property type="match status" value="1"/>
</dbReference>
<dbReference type="GO" id="GO:0003887">
    <property type="term" value="F:DNA-directed DNA polymerase activity"/>
    <property type="evidence" value="ECO:0007669"/>
    <property type="project" value="UniProtKB-KW"/>
</dbReference>
<evidence type="ECO:0000256" key="8">
    <source>
        <dbReference type="ARBA" id="ARBA00037724"/>
    </source>
</evidence>
<evidence type="ECO:0000256" key="6">
    <source>
        <dbReference type="ARBA" id="ARBA00022932"/>
    </source>
</evidence>
<dbReference type="RefSeq" id="WP_011672607.1">
    <property type="nucleotide sequence ID" value="NC_008513.1"/>
</dbReference>
<dbReference type="SUPFAM" id="SSF48019">
    <property type="entry name" value="post-AAA+ oligomerization domain-like"/>
    <property type="match status" value="1"/>
</dbReference>
<evidence type="ECO:0000256" key="5">
    <source>
        <dbReference type="ARBA" id="ARBA00022705"/>
    </source>
</evidence>
<evidence type="ECO:0000256" key="7">
    <source>
        <dbReference type="ARBA" id="ARBA00026073"/>
    </source>
</evidence>
<dbReference type="Gene3D" id="3.40.50.300">
    <property type="entry name" value="P-loop containing nucleotide triphosphate hydrolases"/>
    <property type="match status" value="1"/>
</dbReference>
<feature type="domain" description="DNA polymerase III delta subunit C-terminal" evidence="10">
    <location>
        <begin position="210"/>
        <end position="321"/>
    </location>
</feature>
<protein>
    <recommendedName>
        <fullName evidence="2">DNA polymerase III subunit delta'</fullName>
        <ecNumber evidence="1">2.7.7.7</ecNumber>
    </recommendedName>
</protein>
<dbReference type="InterPro" id="IPR015199">
    <property type="entry name" value="DNA_pol_III_delta_C"/>
</dbReference>
<dbReference type="PANTHER" id="PTHR11669">
    <property type="entry name" value="REPLICATION FACTOR C / DNA POLYMERASE III GAMMA-TAU SUBUNIT"/>
    <property type="match status" value="1"/>
</dbReference>
<evidence type="ECO:0000313" key="11">
    <source>
        <dbReference type="EMBL" id="ABJ90688.1"/>
    </source>
</evidence>
<keyword evidence="3 11" id="KW-0808">Transferase</keyword>
<keyword evidence="4 11" id="KW-0548">Nucleotidyltransferase</keyword>
<accession>Q057L1</accession>
<dbReference type="Pfam" id="PF09115">
    <property type="entry name" value="DNApol3-delta_C"/>
    <property type="match status" value="1"/>
</dbReference>
<reference evidence="11 12" key="1">
    <citation type="journal article" date="2006" name="Science">
        <title>A small microbial genome: the end of a long symbiotic relationship?</title>
        <authorList>
            <person name="Perez-Brocal V."/>
            <person name="Gil R."/>
            <person name="Ramos S."/>
            <person name="Lamelas A."/>
            <person name="Postigo M."/>
            <person name="Michelena J.M."/>
            <person name="Silva F.J."/>
            <person name="Moya A."/>
            <person name="Latorre A."/>
        </authorList>
    </citation>
    <scope>NUCLEOTIDE SEQUENCE [LARGE SCALE GENOMIC DNA]</scope>
    <source>
        <strain evidence="12">Cc</strain>
    </source>
</reference>
<dbReference type="EC" id="2.7.7.7" evidence="1"/>
<dbReference type="KEGG" id="bcc:BCc_219"/>
<dbReference type="InterPro" id="IPR008921">
    <property type="entry name" value="DNA_pol3_clamp-load_cplx_C"/>
</dbReference>
<gene>
    <name evidence="11" type="primary">holB</name>
    <name evidence="11" type="ordered locus">BCc_219</name>
</gene>
<name>Q057L1_BUCCC</name>
<comment type="function">
    <text evidence="8">DNA polymerase III is a complex, multichain enzyme responsible for most of the replicative synthesis in bacteria. This DNA polymerase also exhibits 3' to 5' exonuclease activity.</text>
</comment>
<keyword evidence="12" id="KW-1185">Reference proteome</keyword>
<dbReference type="Pfam" id="PF13177">
    <property type="entry name" value="DNA_pol3_delta2"/>
    <property type="match status" value="1"/>
</dbReference>
<sequence>MNLYPWLVNYYKNIIKKYHISKLHPIILINSPIGTGISNLILNICQWILCLYKNKEKYCNNCSSCLLIKNNVHPDFYFIKNSFRKKYIKINKIRNIIKCIYQMSQQGKEKIIYFQNINYLTPEASSSLLKTLEEPPKNTIFFLRTTNISKIDHTIKSRSIIYYINTLDENKNLFWLKKKNKNYKKKKILTALRINNNIPLITHKFLNTYLLNERKNFMLEIYNNTINKSNVNLIQLINTYHEDKIANWIICLILDVIKYKTYNSKKIINLDQIKLIKKIAKINNIKKLNKHIKSWIIYKRILFYSDYIDKKLIFTEQILLFSTLL</sequence>
<evidence type="ECO:0000256" key="4">
    <source>
        <dbReference type="ARBA" id="ARBA00022695"/>
    </source>
</evidence>
<organism evidence="11 12">
    <name type="scientific">Buchnera aphidicola subsp. Cinara cedri (strain Cc)</name>
    <dbReference type="NCBI Taxonomy" id="372461"/>
    <lineage>
        <taxon>Bacteria</taxon>
        <taxon>Pseudomonadati</taxon>
        <taxon>Pseudomonadota</taxon>
        <taxon>Gammaproteobacteria</taxon>
        <taxon>Enterobacterales</taxon>
        <taxon>Erwiniaceae</taxon>
        <taxon>Buchnera</taxon>
    </lineage>
</organism>
<dbReference type="AlphaFoldDB" id="Q057L1"/>